<dbReference type="Proteomes" id="UP001057402">
    <property type="component" value="Chromosome 12"/>
</dbReference>
<keyword evidence="2" id="KW-1185">Reference proteome</keyword>
<dbReference type="EMBL" id="CM042891">
    <property type="protein sequence ID" value="KAI4303430.1"/>
    <property type="molecule type" value="Genomic_DNA"/>
</dbReference>
<protein>
    <submittedName>
        <fullName evidence="1">Uncharacterized protein</fullName>
    </submittedName>
</protein>
<evidence type="ECO:0000313" key="1">
    <source>
        <dbReference type="EMBL" id="KAI4303430.1"/>
    </source>
</evidence>
<proteinExistence type="predicted"/>
<name>A0ACB9L0W6_9MYRT</name>
<organism evidence="1 2">
    <name type="scientific">Melastoma candidum</name>
    <dbReference type="NCBI Taxonomy" id="119954"/>
    <lineage>
        <taxon>Eukaryota</taxon>
        <taxon>Viridiplantae</taxon>
        <taxon>Streptophyta</taxon>
        <taxon>Embryophyta</taxon>
        <taxon>Tracheophyta</taxon>
        <taxon>Spermatophyta</taxon>
        <taxon>Magnoliopsida</taxon>
        <taxon>eudicotyledons</taxon>
        <taxon>Gunneridae</taxon>
        <taxon>Pentapetalae</taxon>
        <taxon>rosids</taxon>
        <taxon>malvids</taxon>
        <taxon>Myrtales</taxon>
        <taxon>Melastomataceae</taxon>
        <taxon>Melastomatoideae</taxon>
        <taxon>Melastomateae</taxon>
        <taxon>Melastoma</taxon>
    </lineage>
</organism>
<sequence>MISEGQGCGFNSVPKEGPSVPNRFRYKEIEDAADSFRALLGQGALARVYKGILNDGTVVRRSGWMGRTAGGVPGRGIRNREHLAYIPHATVLLLLRPRRSSFPFVRVHAERVLGLVDLHGVWDDEPLRRPLGLVDLHGVWDDEPLRRWTSQSAIYLGCHWYKKIRGDSGNLISHH</sequence>
<comment type="caution">
    <text evidence="1">The sequence shown here is derived from an EMBL/GenBank/DDBJ whole genome shotgun (WGS) entry which is preliminary data.</text>
</comment>
<gene>
    <name evidence="1" type="ORF">MLD38_039062</name>
</gene>
<reference evidence="2" key="1">
    <citation type="journal article" date="2023" name="Front. Plant Sci.">
        <title>Chromosomal-level genome assembly of Melastoma candidum provides insights into trichome evolution.</title>
        <authorList>
            <person name="Zhong Y."/>
            <person name="Wu W."/>
            <person name="Sun C."/>
            <person name="Zou P."/>
            <person name="Liu Y."/>
            <person name="Dai S."/>
            <person name="Zhou R."/>
        </authorList>
    </citation>
    <scope>NUCLEOTIDE SEQUENCE [LARGE SCALE GENOMIC DNA]</scope>
</reference>
<accession>A0ACB9L0W6</accession>
<evidence type="ECO:0000313" key="2">
    <source>
        <dbReference type="Proteomes" id="UP001057402"/>
    </source>
</evidence>